<gene>
    <name evidence="8" type="ORF">CSSPJE1EN1_LOCUS9961</name>
</gene>
<evidence type="ECO:0000256" key="3">
    <source>
        <dbReference type="ARBA" id="ARBA00022448"/>
    </source>
</evidence>
<comment type="similarity">
    <text evidence="2">Belongs to the auxin efflux carrier (TC 2.A.69.1) family.</text>
</comment>
<keyword evidence="6" id="KW-0472">Membrane</keyword>
<proteinExistence type="inferred from homology"/>
<sequence>MHWMQFKLIGLCAMAGLFMGLQERLIVCGWPPAIYGVVLFFLFGPGAFSAALYLVGLTGVSLNVAIVQAALQQGIAPFVFAKEYNVHPDILSTA</sequence>
<accession>A0ABP0WCB5</accession>
<evidence type="ECO:0000256" key="7">
    <source>
        <dbReference type="ARBA" id="ARBA00023294"/>
    </source>
</evidence>
<dbReference type="PANTHER" id="PTHR31752:SF18">
    <property type="entry name" value="AUXIN EFFLUX CARRIER COMPONENT 1"/>
    <property type="match status" value="1"/>
</dbReference>
<dbReference type="Proteomes" id="UP001497444">
    <property type="component" value="Chromosome 16"/>
</dbReference>
<name>A0ABP0WCB5_9BRYO</name>
<organism evidence="8 9">
    <name type="scientific">Sphagnum jensenii</name>
    <dbReference type="NCBI Taxonomy" id="128206"/>
    <lineage>
        <taxon>Eukaryota</taxon>
        <taxon>Viridiplantae</taxon>
        <taxon>Streptophyta</taxon>
        <taxon>Embryophyta</taxon>
        <taxon>Bryophyta</taxon>
        <taxon>Sphagnophytina</taxon>
        <taxon>Sphagnopsida</taxon>
        <taxon>Sphagnales</taxon>
        <taxon>Sphagnaceae</taxon>
        <taxon>Sphagnum</taxon>
    </lineage>
</organism>
<keyword evidence="7" id="KW-0927">Auxin signaling pathway</keyword>
<dbReference type="PANTHER" id="PTHR31752">
    <property type="entry name" value="AUXIN EFFLUX CARRIER COMPONENT 1B-RELATED"/>
    <property type="match status" value="1"/>
</dbReference>
<evidence type="ECO:0000256" key="6">
    <source>
        <dbReference type="ARBA" id="ARBA00023136"/>
    </source>
</evidence>
<evidence type="ECO:0000313" key="8">
    <source>
        <dbReference type="EMBL" id="CAK9264483.1"/>
    </source>
</evidence>
<evidence type="ECO:0000256" key="4">
    <source>
        <dbReference type="ARBA" id="ARBA00022692"/>
    </source>
</evidence>
<keyword evidence="9" id="KW-1185">Reference proteome</keyword>
<dbReference type="Pfam" id="PF03547">
    <property type="entry name" value="Mem_trans"/>
    <property type="match status" value="1"/>
</dbReference>
<protein>
    <submittedName>
        <fullName evidence="8">Uncharacterized protein</fullName>
    </submittedName>
</protein>
<reference evidence="8" key="1">
    <citation type="submission" date="2024-02" db="EMBL/GenBank/DDBJ databases">
        <authorList>
            <consortium name="ELIXIR-Norway"/>
            <consortium name="Elixir Norway"/>
        </authorList>
    </citation>
    <scope>NUCLEOTIDE SEQUENCE</scope>
</reference>
<dbReference type="InterPro" id="IPR051107">
    <property type="entry name" value="Auxin_Efflux_Carrier"/>
</dbReference>
<keyword evidence="4" id="KW-0812">Transmembrane</keyword>
<dbReference type="EMBL" id="OZ020111">
    <property type="protein sequence ID" value="CAK9264483.1"/>
    <property type="molecule type" value="Genomic_DNA"/>
</dbReference>
<dbReference type="InterPro" id="IPR004776">
    <property type="entry name" value="Mem_transp_PIN-like"/>
</dbReference>
<evidence type="ECO:0000256" key="2">
    <source>
        <dbReference type="ARBA" id="ARBA00009177"/>
    </source>
</evidence>
<evidence type="ECO:0000313" key="9">
    <source>
        <dbReference type="Proteomes" id="UP001497444"/>
    </source>
</evidence>
<evidence type="ECO:0000256" key="1">
    <source>
        <dbReference type="ARBA" id="ARBA00004141"/>
    </source>
</evidence>
<keyword evidence="3" id="KW-0813">Transport</keyword>
<comment type="subcellular location">
    <subcellularLocation>
        <location evidence="1">Membrane</location>
        <topology evidence="1">Multi-pass membrane protein</topology>
    </subcellularLocation>
</comment>
<evidence type="ECO:0000256" key="5">
    <source>
        <dbReference type="ARBA" id="ARBA00022989"/>
    </source>
</evidence>
<keyword evidence="5" id="KW-1133">Transmembrane helix</keyword>